<protein>
    <recommendedName>
        <fullName evidence="4 5">Glucose-methanol-choline oxidoreductase N-terminal domain-containing protein</fullName>
    </recommendedName>
</protein>
<dbReference type="PROSITE" id="PS00623">
    <property type="entry name" value="GMC_OXRED_1"/>
    <property type="match status" value="1"/>
</dbReference>
<dbReference type="Proteomes" id="UP001446871">
    <property type="component" value="Unassembled WGS sequence"/>
</dbReference>
<evidence type="ECO:0000259" key="4">
    <source>
        <dbReference type="PROSITE" id="PS00623"/>
    </source>
</evidence>
<sequence>MTDISPADYIVVGGGLTGCVVASRLSRFVGGGGENPKVVLLEAGPDPSGNPAVAGFLSGLSLLGGDYDYGFMTEPVPGTAERVHTLNVGKVLGGGSILNLGGWLRADAADYDDWAEAVADERWSYGGLKPWLRKTEHFLSDSNSPEAEPDAEQYGLGGPIQVAPVSVGEAGIRKYPLREPVRDAWTELGVQFNPRRKNGRNTGLTEFCENARDGMRQPSQTVYPLDGNDNPVRVYTNTLARRVILSEDGVATGVELADGRKITAQKEVILCAGALRTPQLLMLSGIGPSADLKAHNIPIVRDAPDVGQNLHDHFALYLAYRLRDPSLGYALGSTAFHQKQDPKFSNSPLPWDWVVSQPLPAEISEKHQETSSSSSNDTTGKQQQQQQQQRNTWEVITMYVPPIPGIPLDGTHIATSTMLLRPTSRGTVTIRSSDPNDAPRIQPNHLSTALDRDTLVHAVQTTLNAMLETSAMKPIVAGESPPAFVGKIGAAAESGEGPDNTESGIDLVPLTEDASPEVLEDRIRRTGLAHAHPGGTAAMGKVVDTEGKVLGIRGLRIADASVVPIPLGGHPQATLYAMAEQLVSFIIRDYSS</sequence>
<dbReference type="Gene3D" id="3.30.560.10">
    <property type="entry name" value="Glucose Oxidase, domain 3"/>
    <property type="match status" value="1"/>
</dbReference>
<dbReference type="Gene3D" id="3.50.50.60">
    <property type="entry name" value="FAD/NAD(P)-binding domain"/>
    <property type="match status" value="1"/>
</dbReference>
<dbReference type="EMBL" id="JAQQWM010000003">
    <property type="protein sequence ID" value="KAK8071992.1"/>
    <property type="molecule type" value="Genomic_DNA"/>
</dbReference>
<keyword evidence="2" id="KW-0274">FAD</keyword>
<evidence type="ECO:0000313" key="7">
    <source>
        <dbReference type="Proteomes" id="UP001446871"/>
    </source>
</evidence>
<dbReference type="PROSITE" id="PS00624">
    <property type="entry name" value="GMC_OXRED_2"/>
    <property type="match status" value="1"/>
</dbReference>
<dbReference type="InterPro" id="IPR036188">
    <property type="entry name" value="FAD/NAD-bd_sf"/>
</dbReference>
<organism evidence="6 7">
    <name type="scientific">Apiospora saccharicola</name>
    <dbReference type="NCBI Taxonomy" id="335842"/>
    <lineage>
        <taxon>Eukaryota</taxon>
        <taxon>Fungi</taxon>
        <taxon>Dikarya</taxon>
        <taxon>Ascomycota</taxon>
        <taxon>Pezizomycotina</taxon>
        <taxon>Sordariomycetes</taxon>
        <taxon>Xylariomycetidae</taxon>
        <taxon>Amphisphaeriales</taxon>
        <taxon>Apiosporaceae</taxon>
        <taxon>Apiospora</taxon>
    </lineage>
</organism>
<dbReference type="PANTHER" id="PTHR11552">
    <property type="entry name" value="GLUCOSE-METHANOL-CHOLINE GMC OXIDOREDUCTASE"/>
    <property type="match status" value="1"/>
</dbReference>
<reference evidence="6 7" key="1">
    <citation type="submission" date="2023-01" db="EMBL/GenBank/DDBJ databases">
        <title>Analysis of 21 Apiospora genomes using comparative genomics revels a genus with tremendous synthesis potential of carbohydrate active enzymes and secondary metabolites.</title>
        <authorList>
            <person name="Sorensen T."/>
        </authorList>
    </citation>
    <scope>NUCLEOTIDE SEQUENCE [LARGE SCALE GENOMIC DNA]</scope>
    <source>
        <strain evidence="6 7">CBS 83171</strain>
    </source>
</reference>
<keyword evidence="7" id="KW-1185">Reference proteome</keyword>
<comment type="caution">
    <text evidence="6">The sequence shown here is derived from an EMBL/GenBank/DDBJ whole genome shotgun (WGS) entry which is preliminary data.</text>
</comment>
<name>A0ABR1VMA1_9PEZI</name>
<evidence type="ECO:0000256" key="1">
    <source>
        <dbReference type="ARBA" id="ARBA00010790"/>
    </source>
</evidence>
<comment type="similarity">
    <text evidence="1 2">Belongs to the GMC oxidoreductase family.</text>
</comment>
<dbReference type="PIRSF" id="PIRSF000137">
    <property type="entry name" value="Alcohol_oxidase"/>
    <property type="match status" value="1"/>
</dbReference>
<dbReference type="PANTHER" id="PTHR11552:SF123">
    <property type="entry name" value="GMC OXIDOREDUCTASE (AFU_ORTHOLOGUE AFUA_2G01770)-RELATED"/>
    <property type="match status" value="1"/>
</dbReference>
<dbReference type="Pfam" id="PF05199">
    <property type="entry name" value="GMC_oxred_C"/>
    <property type="match status" value="1"/>
</dbReference>
<keyword evidence="2" id="KW-0285">Flavoprotein</keyword>
<dbReference type="InterPro" id="IPR007867">
    <property type="entry name" value="GMC_OxRtase_C"/>
</dbReference>
<accession>A0ABR1VMA1</accession>
<evidence type="ECO:0000256" key="3">
    <source>
        <dbReference type="SAM" id="MobiDB-lite"/>
    </source>
</evidence>
<dbReference type="Pfam" id="PF00732">
    <property type="entry name" value="GMC_oxred_N"/>
    <property type="match status" value="1"/>
</dbReference>
<feature type="region of interest" description="Disordered" evidence="3">
    <location>
        <begin position="363"/>
        <end position="391"/>
    </location>
</feature>
<proteinExistence type="inferred from homology"/>
<dbReference type="InterPro" id="IPR012132">
    <property type="entry name" value="GMC_OxRdtase"/>
</dbReference>
<feature type="domain" description="Glucose-methanol-choline oxidoreductase N-terminal" evidence="5">
    <location>
        <begin position="273"/>
        <end position="287"/>
    </location>
</feature>
<evidence type="ECO:0000256" key="2">
    <source>
        <dbReference type="RuleBase" id="RU003968"/>
    </source>
</evidence>
<dbReference type="InterPro" id="IPR000172">
    <property type="entry name" value="GMC_OxRdtase_N"/>
</dbReference>
<dbReference type="SUPFAM" id="SSF54373">
    <property type="entry name" value="FAD-linked reductases, C-terminal domain"/>
    <property type="match status" value="1"/>
</dbReference>
<evidence type="ECO:0000259" key="5">
    <source>
        <dbReference type="PROSITE" id="PS00624"/>
    </source>
</evidence>
<feature type="domain" description="Glucose-methanol-choline oxidoreductase N-terminal" evidence="4">
    <location>
        <begin position="89"/>
        <end position="112"/>
    </location>
</feature>
<gene>
    <name evidence="6" type="ORF">PG996_005340</name>
</gene>
<dbReference type="SUPFAM" id="SSF51905">
    <property type="entry name" value="FAD/NAD(P)-binding domain"/>
    <property type="match status" value="1"/>
</dbReference>
<evidence type="ECO:0000313" key="6">
    <source>
        <dbReference type="EMBL" id="KAK8071992.1"/>
    </source>
</evidence>